<gene>
    <name evidence="4" type="ORF">EVB00_01565</name>
</gene>
<organism evidence="4 5">
    <name type="scientific">SAR86 cluster bacterium</name>
    <dbReference type="NCBI Taxonomy" id="2030880"/>
    <lineage>
        <taxon>Bacteria</taxon>
        <taxon>Pseudomonadati</taxon>
        <taxon>Pseudomonadota</taxon>
        <taxon>Gammaproteobacteria</taxon>
        <taxon>SAR86 cluster</taxon>
    </lineage>
</organism>
<dbReference type="InterPro" id="IPR029401">
    <property type="entry name" value="Nudix_N"/>
</dbReference>
<dbReference type="PROSITE" id="PS51462">
    <property type="entry name" value="NUDIX"/>
    <property type="match status" value="1"/>
</dbReference>
<dbReference type="GO" id="GO:0016787">
    <property type="term" value="F:hydrolase activity"/>
    <property type="evidence" value="ECO:0007669"/>
    <property type="project" value="UniProtKB-KW"/>
</dbReference>
<dbReference type="Pfam" id="PF14803">
    <property type="entry name" value="Zn_ribbon_Nudix"/>
    <property type="match status" value="1"/>
</dbReference>
<comment type="caution">
    <text evidence="4">The sequence shown here is derived from an EMBL/GenBank/DDBJ whole genome shotgun (WGS) entry which is preliminary data.</text>
</comment>
<evidence type="ECO:0000256" key="2">
    <source>
        <dbReference type="ARBA" id="ARBA00022801"/>
    </source>
</evidence>
<dbReference type="CDD" id="cd04511">
    <property type="entry name" value="NUDIX_Hydrolase"/>
    <property type="match status" value="1"/>
</dbReference>
<feature type="domain" description="Nudix hydrolase" evidence="3">
    <location>
        <begin position="37"/>
        <end position="160"/>
    </location>
</feature>
<comment type="cofactor">
    <cofactor evidence="1">
        <name>Mg(2+)</name>
        <dbReference type="ChEBI" id="CHEBI:18420"/>
    </cofactor>
</comment>
<keyword evidence="2 4" id="KW-0378">Hydrolase</keyword>
<protein>
    <submittedName>
        <fullName evidence="4">NUDIX hydrolase</fullName>
    </submittedName>
</protein>
<dbReference type="InterPro" id="IPR000086">
    <property type="entry name" value="NUDIX_hydrolase_dom"/>
</dbReference>
<name>A0A520MA54_9GAMM</name>
<evidence type="ECO:0000313" key="5">
    <source>
        <dbReference type="Proteomes" id="UP000318359"/>
    </source>
</evidence>
<accession>A0A520MA54</accession>
<evidence type="ECO:0000256" key="1">
    <source>
        <dbReference type="ARBA" id="ARBA00001946"/>
    </source>
</evidence>
<reference evidence="4 5" key="1">
    <citation type="submission" date="2019-02" db="EMBL/GenBank/DDBJ databases">
        <title>Prokaryotic population dynamics and viral predation in marine succession experiment using metagenomics: the confinement effect.</title>
        <authorList>
            <person name="Haro-Moreno J.M."/>
            <person name="Rodriguez-Valera F."/>
            <person name="Lopez-Perez M."/>
        </authorList>
    </citation>
    <scope>NUCLEOTIDE SEQUENCE [LARGE SCALE GENOMIC DNA]</scope>
    <source>
        <strain evidence="4">MED-G167</strain>
    </source>
</reference>
<dbReference type="Proteomes" id="UP000318359">
    <property type="component" value="Unassembled WGS sequence"/>
</dbReference>
<evidence type="ECO:0000313" key="4">
    <source>
        <dbReference type="EMBL" id="RZO18120.1"/>
    </source>
</evidence>
<sequence>MKYCSDCGSSNLEFKIPEDDNLKRHICSECGTIHYSNPNMVVGALCVRDNKVLMAKRNIHPRKGFWTLPAGFMENAETVQKGALRETKEETGSDAKINMPYTMFSLPHINQIHFFFLADLLDDNFGPTTESIEVKLFDEADIPWDELAFPTVKKTLEYYFKDKKENKFNFREEDITIW</sequence>
<dbReference type="Pfam" id="PF00293">
    <property type="entry name" value="NUDIX"/>
    <property type="match status" value="1"/>
</dbReference>
<dbReference type="Gene3D" id="3.90.79.10">
    <property type="entry name" value="Nucleoside Triphosphate Pyrophosphohydrolase"/>
    <property type="match status" value="1"/>
</dbReference>
<dbReference type="Gene3D" id="2.20.70.10">
    <property type="match status" value="1"/>
</dbReference>
<evidence type="ECO:0000259" key="3">
    <source>
        <dbReference type="PROSITE" id="PS51462"/>
    </source>
</evidence>
<proteinExistence type="predicted"/>
<dbReference type="InterPro" id="IPR020084">
    <property type="entry name" value="NUDIX_hydrolase_CS"/>
</dbReference>
<dbReference type="InterPro" id="IPR015797">
    <property type="entry name" value="NUDIX_hydrolase-like_dom_sf"/>
</dbReference>
<dbReference type="EMBL" id="SHBM01000016">
    <property type="protein sequence ID" value="RZO18120.1"/>
    <property type="molecule type" value="Genomic_DNA"/>
</dbReference>
<dbReference type="PANTHER" id="PTHR43222">
    <property type="entry name" value="NUDIX HYDROLASE 23"/>
    <property type="match status" value="1"/>
</dbReference>
<dbReference type="SUPFAM" id="SSF55811">
    <property type="entry name" value="Nudix"/>
    <property type="match status" value="1"/>
</dbReference>
<dbReference type="AlphaFoldDB" id="A0A520MA54"/>
<dbReference type="PROSITE" id="PS00893">
    <property type="entry name" value="NUDIX_BOX"/>
    <property type="match status" value="1"/>
</dbReference>
<dbReference type="PANTHER" id="PTHR43222:SF2">
    <property type="entry name" value="NUDIX HYDROLASE 23, CHLOROPLASTIC"/>
    <property type="match status" value="1"/>
</dbReference>